<protein>
    <recommendedName>
        <fullName evidence="16">Zinc finger BED domain-containing protein RICESLEEPER 2-like</fullName>
    </recommendedName>
</protein>
<evidence type="ECO:0000313" key="14">
    <source>
        <dbReference type="EMBL" id="KAK6137046.1"/>
    </source>
</evidence>
<feature type="compositionally biased region" description="Polar residues" evidence="10">
    <location>
        <begin position="639"/>
        <end position="650"/>
    </location>
</feature>
<evidence type="ECO:0000256" key="5">
    <source>
        <dbReference type="ARBA" id="ARBA00022833"/>
    </source>
</evidence>
<dbReference type="SUPFAM" id="SSF53098">
    <property type="entry name" value="Ribonuclease H-like"/>
    <property type="match status" value="1"/>
</dbReference>
<comment type="subunit">
    <text evidence="2">Homodimer.</text>
</comment>
<evidence type="ECO:0008006" key="16">
    <source>
        <dbReference type="Google" id="ProtNLM"/>
    </source>
</evidence>
<evidence type="ECO:0000256" key="9">
    <source>
        <dbReference type="ARBA" id="ARBA00023242"/>
    </source>
</evidence>
<proteinExistence type="predicted"/>
<organism evidence="14 15">
    <name type="scientific">Rehmannia glutinosa</name>
    <name type="common">Chinese foxglove</name>
    <dbReference type="NCBI Taxonomy" id="99300"/>
    <lineage>
        <taxon>Eukaryota</taxon>
        <taxon>Viridiplantae</taxon>
        <taxon>Streptophyta</taxon>
        <taxon>Embryophyta</taxon>
        <taxon>Tracheophyta</taxon>
        <taxon>Spermatophyta</taxon>
        <taxon>Magnoliopsida</taxon>
        <taxon>eudicotyledons</taxon>
        <taxon>Gunneridae</taxon>
        <taxon>Pentapetalae</taxon>
        <taxon>asterids</taxon>
        <taxon>lamiids</taxon>
        <taxon>Lamiales</taxon>
        <taxon>Orobanchaceae</taxon>
        <taxon>Rehmannieae</taxon>
        <taxon>Rehmannia</taxon>
    </lineage>
</organism>
<dbReference type="PANTHER" id="PTHR46481:SF8">
    <property type="entry name" value="ZINC FINGER BED DOMAIN-CONTAINING PROTEIN RICESLEEPER 1-LIKE"/>
    <property type="match status" value="1"/>
</dbReference>
<reference evidence="14 15" key="1">
    <citation type="journal article" date="2021" name="Comput. Struct. Biotechnol. J.">
        <title>De novo genome assembly of the potent medicinal plant Rehmannia glutinosa using nanopore technology.</title>
        <authorList>
            <person name="Ma L."/>
            <person name="Dong C."/>
            <person name="Song C."/>
            <person name="Wang X."/>
            <person name="Zheng X."/>
            <person name="Niu Y."/>
            <person name="Chen S."/>
            <person name="Feng W."/>
        </authorList>
    </citation>
    <scope>NUCLEOTIDE SEQUENCE [LARGE SCALE GENOMIC DNA]</scope>
    <source>
        <strain evidence="14">DH-2019</strain>
    </source>
</reference>
<dbReference type="Pfam" id="PF02892">
    <property type="entry name" value="zf-BED"/>
    <property type="match status" value="1"/>
</dbReference>
<keyword evidence="15" id="KW-1185">Reference proteome</keyword>
<keyword evidence="4" id="KW-0863">Zinc-finger</keyword>
<comment type="caution">
    <text evidence="14">The sequence shown here is derived from an EMBL/GenBank/DDBJ whole genome shotgun (WGS) entry which is preliminary data.</text>
</comment>
<evidence type="ECO:0000256" key="10">
    <source>
        <dbReference type="SAM" id="MobiDB-lite"/>
    </source>
</evidence>
<evidence type="ECO:0000259" key="11">
    <source>
        <dbReference type="Pfam" id="PF02892"/>
    </source>
</evidence>
<dbReference type="Pfam" id="PF05699">
    <property type="entry name" value="Dimer_Tnp_hAT"/>
    <property type="match status" value="1"/>
</dbReference>
<evidence type="ECO:0000256" key="3">
    <source>
        <dbReference type="ARBA" id="ARBA00022723"/>
    </source>
</evidence>
<dbReference type="Proteomes" id="UP001318860">
    <property type="component" value="Unassembled WGS sequence"/>
</dbReference>
<name>A0ABR0VP74_REHGL</name>
<evidence type="ECO:0000256" key="8">
    <source>
        <dbReference type="ARBA" id="ARBA00023163"/>
    </source>
</evidence>
<sequence length="650" mass="75424">MVNKNGTIPAEKVTDVEIIVETLASNEQERTQESEGINPPRASCNYCGTSYAAHPKLNGTTSMWTHLESSCKKYPLRFDKSQKTMHDYKSARGNQNDNPTIKGKILNLEEVRKNLAKFVIIDGMPFKVVEGEGFRAYSHSLEPRFEVPRLGTCTFFRDCMKVFHEEKKIEKSYKKAKNMLDHRYLDFGDWKLQNLNYMKTIEECLIQWGIDKVFTITVDNASSNDKAVNYLKRKCKWKDVILNNDYMHVRCSAHIVNLIVKEGLEEQNEAIMRVRNAVKYVRSSPSRLNAFKKCVEKEKIDSKSLVCLDVETRWNSTFLMLEAAEKFEKAFERLGDEDQKYTDYFDCYELNQEEECEGRKRKWKGNKIIGPPMEIDWMNARNFVKFLKIFYHVTLKFSGSSYITSNVFFRELATVHVGLSNMISKGDYGMVSMAIRMKEKFNKYWGNIDHINWLFFVAVLLDPRYKLKYVNFCFATMYQGDVSYVSRMTQKIEDLLVLLYKNYSDSNFQQTGKDENAVQDYYMQIDEEDDPSELLESQFARHLEEEQCVESKSEVARYLLDGFAKDVLAIPVSTIASESAFSTSGRVIDPFRSSLSPKMVEALICSQDWLRATPSSIDLHELVEDIEQFENIDKEFEGPNSSMSSDDQQE</sequence>
<evidence type="ECO:0000256" key="1">
    <source>
        <dbReference type="ARBA" id="ARBA00004123"/>
    </source>
</evidence>
<keyword evidence="5" id="KW-0862">Zinc</keyword>
<feature type="region of interest" description="Disordered" evidence="10">
    <location>
        <begin position="630"/>
        <end position="650"/>
    </location>
</feature>
<evidence type="ECO:0000256" key="2">
    <source>
        <dbReference type="ARBA" id="ARBA00011738"/>
    </source>
</evidence>
<evidence type="ECO:0000256" key="7">
    <source>
        <dbReference type="ARBA" id="ARBA00023125"/>
    </source>
</evidence>
<keyword evidence="9" id="KW-0539">Nucleus</keyword>
<feature type="domain" description="HAT C-terminal dimerisation" evidence="12">
    <location>
        <begin position="563"/>
        <end position="610"/>
    </location>
</feature>
<feature type="domain" description="hAT-like transposase RNase-H fold" evidence="13">
    <location>
        <begin position="398"/>
        <end position="503"/>
    </location>
</feature>
<dbReference type="InterPro" id="IPR025525">
    <property type="entry name" value="hAT-like_transposase_RNase-H"/>
</dbReference>
<dbReference type="InterPro" id="IPR052035">
    <property type="entry name" value="ZnF_BED_domain_contain"/>
</dbReference>
<keyword evidence="3" id="KW-0479">Metal-binding</keyword>
<dbReference type="InterPro" id="IPR012337">
    <property type="entry name" value="RNaseH-like_sf"/>
</dbReference>
<accession>A0ABR0VP74</accession>
<evidence type="ECO:0000313" key="15">
    <source>
        <dbReference type="Proteomes" id="UP001318860"/>
    </source>
</evidence>
<dbReference type="EMBL" id="JABTTQ020000936">
    <property type="protein sequence ID" value="KAK6137046.1"/>
    <property type="molecule type" value="Genomic_DNA"/>
</dbReference>
<keyword evidence="6" id="KW-0805">Transcription regulation</keyword>
<keyword evidence="7" id="KW-0238">DNA-binding</keyword>
<gene>
    <name evidence="14" type="ORF">DH2020_029210</name>
</gene>
<evidence type="ECO:0000259" key="13">
    <source>
        <dbReference type="Pfam" id="PF14372"/>
    </source>
</evidence>
<dbReference type="SMART" id="SM00614">
    <property type="entry name" value="ZnF_BED"/>
    <property type="match status" value="1"/>
</dbReference>
<feature type="domain" description="BED-type" evidence="11">
    <location>
        <begin position="42"/>
        <end position="72"/>
    </location>
</feature>
<comment type="subcellular location">
    <subcellularLocation>
        <location evidence="1">Nucleus</location>
    </subcellularLocation>
</comment>
<dbReference type="PANTHER" id="PTHR46481">
    <property type="entry name" value="ZINC FINGER BED DOMAIN-CONTAINING PROTEIN 4"/>
    <property type="match status" value="1"/>
</dbReference>
<dbReference type="Pfam" id="PF14372">
    <property type="entry name" value="hAT-like_RNase-H"/>
    <property type="match status" value="1"/>
</dbReference>
<dbReference type="InterPro" id="IPR008906">
    <property type="entry name" value="HATC_C_dom"/>
</dbReference>
<keyword evidence="8" id="KW-0804">Transcription</keyword>
<evidence type="ECO:0000256" key="6">
    <source>
        <dbReference type="ARBA" id="ARBA00023015"/>
    </source>
</evidence>
<evidence type="ECO:0000259" key="12">
    <source>
        <dbReference type="Pfam" id="PF05699"/>
    </source>
</evidence>
<dbReference type="InterPro" id="IPR003656">
    <property type="entry name" value="Znf_BED"/>
</dbReference>
<evidence type="ECO:0000256" key="4">
    <source>
        <dbReference type="ARBA" id="ARBA00022771"/>
    </source>
</evidence>